<evidence type="ECO:0000256" key="3">
    <source>
        <dbReference type="ARBA" id="ARBA00022475"/>
    </source>
</evidence>
<comment type="subcellular location">
    <subcellularLocation>
        <location evidence="1">Cell membrane</location>
        <topology evidence="1">Single-pass membrane protein</topology>
    </subcellularLocation>
</comment>
<keyword evidence="6 7" id="KW-0472">Membrane</keyword>
<dbReference type="RefSeq" id="WP_062625393.1">
    <property type="nucleotide sequence ID" value="NZ_AP018738.1"/>
</dbReference>
<dbReference type="NCBIfam" id="NF006548">
    <property type="entry name" value="PRK09041.1"/>
    <property type="match status" value="1"/>
</dbReference>
<feature type="region of interest" description="Disordered" evidence="9">
    <location>
        <begin position="73"/>
        <end position="103"/>
    </location>
</feature>
<keyword evidence="5 10" id="KW-1133">Transmembrane helix</keyword>
<gene>
    <name evidence="12" type="ORF">OYT1_ch0629</name>
</gene>
<dbReference type="InterPro" id="IPR006665">
    <property type="entry name" value="OmpA-like"/>
</dbReference>
<dbReference type="KEGG" id="fam:OYT1_ch0629"/>
<protein>
    <submittedName>
        <fullName evidence="12">Motility protein B</fullName>
    </submittedName>
</protein>
<dbReference type="PANTHER" id="PTHR30329:SF21">
    <property type="entry name" value="LIPOPROTEIN YIAD-RELATED"/>
    <property type="match status" value="1"/>
</dbReference>
<dbReference type="InterPro" id="IPR036737">
    <property type="entry name" value="OmpA-like_sf"/>
</dbReference>
<feature type="coiled-coil region" evidence="8">
    <location>
        <begin position="111"/>
        <end position="150"/>
    </location>
</feature>
<dbReference type="STRING" id="1188319.OYT1_00123"/>
<dbReference type="EMBL" id="AP018738">
    <property type="protein sequence ID" value="BBE50196.1"/>
    <property type="molecule type" value="Genomic_DNA"/>
</dbReference>
<sequence>MAGDDKRPIVVKRIKKVAGGHHGGAWKIAYADFVTAMMAFFLLMWLLGSTAKGDLNGISEYFKTPLKVALEGGSGSGDSSSVIKGGGKDLTRSTGQVKEGDVDSKKRTVNLKATNEEFKRLQQAKEMATLQQLKANIEQAVDANEKLKKFKSQILLDLTSEGLRVQIVDEKNRPMFQSGRAQLEPYTRDILREIGKTLNEVPNMVSLSGHTDAQAYSMGDKGYSNWELSADRANASRRELINGGMSEDKIVRVVGLASAVPFDKDDPQNPINRRISIIVMNKKAEEAARHDGGTVEIEAGSSEIELTIQEEVSQMPGAPRPRMLKN</sequence>
<evidence type="ECO:0000256" key="4">
    <source>
        <dbReference type="ARBA" id="ARBA00022692"/>
    </source>
</evidence>
<keyword evidence="8" id="KW-0175">Coiled coil</keyword>
<evidence type="ECO:0000256" key="8">
    <source>
        <dbReference type="SAM" id="Coils"/>
    </source>
</evidence>
<evidence type="ECO:0000259" key="11">
    <source>
        <dbReference type="PROSITE" id="PS51123"/>
    </source>
</evidence>
<organism evidence="12 13">
    <name type="scientific">Ferriphaselus amnicola</name>
    <dbReference type="NCBI Taxonomy" id="1188319"/>
    <lineage>
        <taxon>Bacteria</taxon>
        <taxon>Pseudomonadati</taxon>
        <taxon>Pseudomonadota</taxon>
        <taxon>Betaproteobacteria</taxon>
        <taxon>Nitrosomonadales</taxon>
        <taxon>Gallionellaceae</taxon>
        <taxon>Ferriphaselus</taxon>
    </lineage>
</organism>
<dbReference type="OrthoDB" id="9809186at2"/>
<dbReference type="Proteomes" id="UP000033070">
    <property type="component" value="Chromosome"/>
</dbReference>
<name>A0A2Z6G9S4_9PROT</name>
<dbReference type="Pfam" id="PF13677">
    <property type="entry name" value="MotB_plug"/>
    <property type="match status" value="1"/>
</dbReference>
<dbReference type="PROSITE" id="PS51123">
    <property type="entry name" value="OMPA_2"/>
    <property type="match status" value="1"/>
</dbReference>
<dbReference type="AlphaFoldDB" id="A0A2Z6G9S4"/>
<evidence type="ECO:0000256" key="9">
    <source>
        <dbReference type="SAM" id="MobiDB-lite"/>
    </source>
</evidence>
<feature type="transmembrane region" description="Helical" evidence="10">
    <location>
        <begin position="28"/>
        <end position="47"/>
    </location>
</feature>
<dbReference type="Pfam" id="PF00691">
    <property type="entry name" value="OmpA"/>
    <property type="match status" value="1"/>
</dbReference>
<dbReference type="SUPFAM" id="SSF103088">
    <property type="entry name" value="OmpA-like"/>
    <property type="match status" value="1"/>
</dbReference>
<evidence type="ECO:0000256" key="2">
    <source>
        <dbReference type="ARBA" id="ARBA00008914"/>
    </source>
</evidence>
<evidence type="ECO:0000256" key="6">
    <source>
        <dbReference type="ARBA" id="ARBA00023136"/>
    </source>
</evidence>
<feature type="domain" description="OmpA-like" evidence="11">
    <location>
        <begin position="163"/>
        <end position="283"/>
    </location>
</feature>
<reference evidence="12 13" key="1">
    <citation type="submission" date="2018-06" db="EMBL/GenBank/DDBJ databases">
        <title>OYT1 Genome Sequencing.</title>
        <authorList>
            <person name="Kato S."/>
            <person name="Itoh T."/>
            <person name="Ohkuma M."/>
        </authorList>
    </citation>
    <scope>NUCLEOTIDE SEQUENCE [LARGE SCALE GENOMIC DNA]</scope>
    <source>
        <strain evidence="12 13">OYT1</strain>
    </source>
</reference>
<keyword evidence="13" id="KW-1185">Reference proteome</keyword>
<evidence type="ECO:0000256" key="1">
    <source>
        <dbReference type="ARBA" id="ARBA00004162"/>
    </source>
</evidence>
<dbReference type="Gene3D" id="3.30.1330.60">
    <property type="entry name" value="OmpA-like domain"/>
    <property type="match status" value="1"/>
</dbReference>
<keyword evidence="4 10" id="KW-0812">Transmembrane</keyword>
<dbReference type="PANTHER" id="PTHR30329">
    <property type="entry name" value="STATOR ELEMENT OF FLAGELLAR MOTOR COMPLEX"/>
    <property type="match status" value="1"/>
</dbReference>
<proteinExistence type="inferred from homology"/>
<comment type="similarity">
    <text evidence="2">Belongs to the MotB family.</text>
</comment>
<keyword evidence="3" id="KW-1003">Cell membrane</keyword>
<accession>A0A2Z6G9S4</accession>
<evidence type="ECO:0000256" key="5">
    <source>
        <dbReference type="ARBA" id="ARBA00022989"/>
    </source>
</evidence>
<evidence type="ECO:0000313" key="13">
    <source>
        <dbReference type="Proteomes" id="UP000033070"/>
    </source>
</evidence>
<evidence type="ECO:0000256" key="7">
    <source>
        <dbReference type="PROSITE-ProRule" id="PRU00473"/>
    </source>
</evidence>
<dbReference type="CDD" id="cd07185">
    <property type="entry name" value="OmpA_C-like"/>
    <property type="match status" value="1"/>
</dbReference>
<dbReference type="GO" id="GO:0005886">
    <property type="term" value="C:plasma membrane"/>
    <property type="evidence" value="ECO:0007669"/>
    <property type="project" value="UniProtKB-SubCell"/>
</dbReference>
<evidence type="ECO:0000256" key="10">
    <source>
        <dbReference type="SAM" id="Phobius"/>
    </source>
</evidence>
<dbReference type="InterPro" id="IPR025713">
    <property type="entry name" value="MotB-like_N_dom"/>
</dbReference>
<dbReference type="InterPro" id="IPR050330">
    <property type="entry name" value="Bact_OuterMem_StrucFunc"/>
</dbReference>
<evidence type="ECO:0000313" key="12">
    <source>
        <dbReference type="EMBL" id="BBE50196.1"/>
    </source>
</evidence>